<accession>S0P9M6</accession>
<dbReference type="Proteomes" id="UP000015961">
    <property type="component" value="Unassembled WGS sequence"/>
</dbReference>
<evidence type="ECO:0000256" key="3">
    <source>
        <dbReference type="ARBA" id="ARBA00009983"/>
    </source>
</evidence>
<evidence type="ECO:0000313" key="13">
    <source>
        <dbReference type="EMBL" id="EOT86975.1"/>
    </source>
</evidence>
<proteinExistence type="inferred from homology"/>
<feature type="transmembrane region" description="Helical" evidence="11">
    <location>
        <begin position="74"/>
        <end position="92"/>
    </location>
</feature>
<evidence type="ECO:0000256" key="11">
    <source>
        <dbReference type="SAM" id="Phobius"/>
    </source>
</evidence>
<keyword evidence="6 11" id="KW-1133">Transmembrane helix</keyword>
<feature type="active site" evidence="8">
    <location>
        <position position="309"/>
    </location>
</feature>
<feature type="transmembrane region" description="Helical" evidence="11">
    <location>
        <begin position="125"/>
        <end position="145"/>
    </location>
</feature>
<evidence type="ECO:0000259" key="12">
    <source>
        <dbReference type="Pfam" id="PF00884"/>
    </source>
</evidence>
<keyword evidence="7 11" id="KW-0472">Membrane</keyword>
<dbReference type="PANTHER" id="PTHR47371">
    <property type="entry name" value="LIPOTEICHOIC ACID SYNTHASE"/>
    <property type="match status" value="1"/>
</dbReference>
<dbReference type="CDD" id="cd16015">
    <property type="entry name" value="LTA_synthase"/>
    <property type="match status" value="1"/>
</dbReference>
<evidence type="ECO:0000313" key="14">
    <source>
        <dbReference type="Proteomes" id="UP000015961"/>
    </source>
</evidence>
<feature type="binding site" evidence="9">
    <location>
        <position position="426"/>
    </location>
    <ligand>
        <name>substrate</name>
    </ligand>
</feature>
<keyword evidence="14" id="KW-1185">Reference proteome</keyword>
<evidence type="ECO:0000256" key="6">
    <source>
        <dbReference type="ARBA" id="ARBA00022989"/>
    </source>
</evidence>
<feature type="binding site" evidence="10">
    <location>
        <position position="486"/>
    </location>
    <ligand>
        <name>Mn(2+)</name>
        <dbReference type="ChEBI" id="CHEBI:29035"/>
    </ligand>
</feature>
<feature type="domain" description="Sulfatase N-terminal" evidence="12">
    <location>
        <begin position="252"/>
        <end position="554"/>
    </location>
</feature>
<dbReference type="PANTHER" id="PTHR47371:SF3">
    <property type="entry name" value="PHOSPHOGLYCEROL TRANSFERASE I"/>
    <property type="match status" value="1"/>
</dbReference>
<evidence type="ECO:0000256" key="9">
    <source>
        <dbReference type="PIRSR" id="PIRSR005091-2"/>
    </source>
</evidence>
<dbReference type="PIRSF" id="PIRSF005091">
    <property type="entry name" value="Mmb_sulf_HI1246"/>
    <property type="match status" value="1"/>
</dbReference>
<dbReference type="InterPro" id="IPR050448">
    <property type="entry name" value="OpgB/LTA_synthase_biosynth"/>
</dbReference>
<dbReference type="AlphaFoldDB" id="S0P9M6"/>
<evidence type="ECO:0000256" key="8">
    <source>
        <dbReference type="PIRSR" id="PIRSR005091-1"/>
    </source>
</evidence>
<keyword evidence="9" id="KW-0464">Manganese</keyword>
<comment type="pathway">
    <text evidence="2">Cell wall biogenesis; lipoteichoic acid biosynthesis.</text>
</comment>
<comment type="subcellular location">
    <subcellularLocation>
        <location evidence="1">Cell membrane</location>
        <topology evidence="1">Multi-pass membrane protein</topology>
    </subcellularLocation>
</comment>
<dbReference type="OrthoDB" id="5901192at2"/>
<protein>
    <submittedName>
        <fullName evidence="13">Sulfatase</fullName>
    </submittedName>
</protein>
<evidence type="ECO:0000256" key="7">
    <source>
        <dbReference type="ARBA" id="ARBA00023136"/>
    </source>
</evidence>
<sequence>MFRKKISSFLNTRMGFFMLLAFLMWAKNMFAFAVDLKVGLENPLQYFILAINPLATTLLLLSIALYVRRKTPAYVTMMVIYTVMTILLYSNVNYYREFTDFITVNTMLGAGKVASGLGESALRLFRPYDILFFIDIIILSLALIFKKIKMQEKAVRARMAFAVSVLSVMIFSGNLFLAESDRPELLTRTFSNDYLVKYLGINAFTGYDAVQTYKTNQVRAKASATDLDAVKSYVRDHYAAPDESLFGLAKGRNVIYLHLESTQQFLINYKLKDENGVEHEVTPFINSLYNSNSTFSFDNFFHQVKAGKTSDAETLMENSLFGLDQGSLFTQLGGKNTFQAAPNILGQTQGYTSAAFHGNVGNFWNRNETYKHLGYDYFFDASYYDVNSDNSFQYGLNDKPFLQQSVQYLEHLQQPFYSKFIMVSNHFPYSQLKGDETGFPMANTSDQTINNYFSTANYMDTAVKEFFDYLKASGLYDNSIIVMYGDHYGISNSRNKQLAELLGKSSDEWSNYDNAQLQRVPYMIHVPGTDKGGINHTYGGEVDALPTLLHLLGVDTQNYIQLGQDLLSKKRDSFVTFRDGDFVTPEYTYYGNKLYDNKTGLLIEEPTEAQVAQVKALKEKANLQLSTSDQINNGDLLRFYTDSGLKTIDPTEYSYLHQNDRLLDTEKKLGDKSTSVYSKNNNQSTVDLFKTQTYKELNPTAETTTTTSSTTEAAE</sequence>
<evidence type="ECO:0000256" key="5">
    <source>
        <dbReference type="ARBA" id="ARBA00022692"/>
    </source>
</evidence>
<feature type="transmembrane region" description="Helical" evidence="11">
    <location>
        <begin position="43"/>
        <end position="67"/>
    </location>
</feature>
<comment type="similarity">
    <text evidence="3">Belongs to the LTA synthase family.</text>
</comment>
<dbReference type="PATRIC" id="fig|1140003.3.peg.28"/>
<name>S0P9M6_9ENTE</name>
<evidence type="ECO:0000256" key="4">
    <source>
        <dbReference type="ARBA" id="ARBA00022475"/>
    </source>
</evidence>
<evidence type="ECO:0000256" key="2">
    <source>
        <dbReference type="ARBA" id="ARBA00004936"/>
    </source>
</evidence>
<dbReference type="Pfam" id="PF00884">
    <property type="entry name" value="Sulfatase"/>
    <property type="match status" value="1"/>
</dbReference>
<keyword evidence="5 11" id="KW-0812">Transmembrane</keyword>
<organism evidence="13 14">
    <name type="scientific">Enterococcus sulfureus ATCC 49903</name>
    <dbReference type="NCBI Taxonomy" id="1140003"/>
    <lineage>
        <taxon>Bacteria</taxon>
        <taxon>Bacillati</taxon>
        <taxon>Bacillota</taxon>
        <taxon>Bacilli</taxon>
        <taxon>Lactobacillales</taxon>
        <taxon>Enterococcaceae</taxon>
        <taxon>Enterococcus</taxon>
    </lineage>
</organism>
<dbReference type="EMBL" id="ASWO01000001">
    <property type="protein sequence ID" value="EOT86975.1"/>
    <property type="molecule type" value="Genomic_DNA"/>
</dbReference>
<dbReference type="InterPro" id="IPR017850">
    <property type="entry name" value="Alkaline_phosphatase_core_sf"/>
</dbReference>
<dbReference type="InterPro" id="IPR012160">
    <property type="entry name" value="LtaS-like"/>
</dbReference>
<feature type="binding site" evidence="10">
    <location>
        <position position="309"/>
    </location>
    <ligand>
        <name>Mn(2+)</name>
        <dbReference type="ChEBI" id="CHEBI:29035"/>
    </ligand>
</feature>
<comment type="caution">
    <text evidence="13">The sequence shown here is derived from an EMBL/GenBank/DDBJ whole genome shotgun (WGS) entry which is preliminary data.</text>
</comment>
<dbReference type="SUPFAM" id="SSF53649">
    <property type="entry name" value="Alkaline phosphatase-like"/>
    <property type="match status" value="1"/>
</dbReference>
<gene>
    <name evidence="13" type="ORF">I573_00030</name>
</gene>
<feature type="binding site" evidence="10">
    <location>
        <position position="487"/>
    </location>
    <ligand>
        <name>Mn(2+)</name>
        <dbReference type="ChEBI" id="CHEBI:29035"/>
    </ligand>
</feature>
<evidence type="ECO:0000256" key="10">
    <source>
        <dbReference type="PIRSR" id="PIRSR005091-3"/>
    </source>
</evidence>
<reference evidence="13 14" key="1">
    <citation type="submission" date="2013-03" db="EMBL/GenBank/DDBJ databases">
        <title>The Genome Sequence of Enterococcus sulfureus ATCC_49903 (PacBio/Illumina hybrid assembly).</title>
        <authorList>
            <consortium name="The Broad Institute Genomics Platform"/>
            <consortium name="The Broad Institute Genome Sequencing Center for Infectious Disease"/>
            <person name="Earl A."/>
            <person name="Russ C."/>
            <person name="Gilmore M."/>
            <person name="Surin D."/>
            <person name="Walker B."/>
            <person name="Young S."/>
            <person name="Zeng Q."/>
            <person name="Gargeya S."/>
            <person name="Fitzgerald M."/>
            <person name="Haas B."/>
            <person name="Abouelleil A."/>
            <person name="Allen A.W."/>
            <person name="Alvarado L."/>
            <person name="Arachchi H.M."/>
            <person name="Berlin A.M."/>
            <person name="Chapman S.B."/>
            <person name="Gainer-Dewar J."/>
            <person name="Goldberg J."/>
            <person name="Griggs A."/>
            <person name="Gujja S."/>
            <person name="Hansen M."/>
            <person name="Howarth C."/>
            <person name="Imamovic A."/>
            <person name="Ireland A."/>
            <person name="Larimer J."/>
            <person name="McCowan C."/>
            <person name="Murphy C."/>
            <person name="Pearson M."/>
            <person name="Poon T.W."/>
            <person name="Priest M."/>
            <person name="Roberts A."/>
            <person name="Saif S."/>
            <person name="Shea T."/>
            <person name="Sisk P."/>
            <person name="Sykes S."/>
            <person name="Wortman J."/>
            <person name="Nusbaum C."/>
            <person name="Birren B."/>
        </authorList>
    </citation>
    <scope>NUCLEOTIDE SEQUENCE [LARGE SCALE GENOMIC DNA]</scope>
    <source>
        <strain evidence="13 14">ATCC 49903</strain>
    </source>
</reference>
<dbReference type="Gene3D" id="3.30.1120.170">
    <property type="match status" value="1"/>
</dbReference>
<dbReference type="STRING" id="1140003.OMY_00031"/>
<keyword evidence="9" id="KW-0479">Metal-binding</keyword>
<dbReference type="Gene3D" id="3.40.720.10">
    <property type="entry name" value="Alkaline Phosphatase, subunit A"/>
    <property type="match status" value="1"/>
</dbReference>
<feature type="binding site" evidence="10">
    <location>
        <position position="260"/>
    </location>
    <ligand>
        <name>Mn(2+)</name>
        <dbReference type="ChEBI" id="CHEBI:29035"/>
    </ligand>
</feature>
<dbReference type="InterPro" id="IPR000917">
    <property type="entry name" value="Sulfatase_N"/>
</dbReference>
<dbReference type="GO" id="GO:0005886">
    <property type="term" value="C:plasma membrane"/>
    <property type="evidence" value="ECO:0007669"/>
    <property type="project" value="UniProtKB-SubCell"/>
</dbReference>
<keyword evidence="4" id="KW-1003">Cell membrane</keyword>
<dbReference type="eggNOG" id="COG1368">
    <property type="taxonomic scope" value="Bacteria"/>
</dbReference>
<dbReference type="GO" id="GO:0046872">
    <property type="term" value="F:metal ion binding"/>
    <property type="evidence" value="ECO:0007669"/>
    <property type="project" value="UniProtKB-KW"/>
</dbReference>
<feature type="transmembrane region" description="Helical" evidence="11">
    <location>
        <begin position="157"/>
        <end position="177"/>
    </location>
</feature>
<evidence type="ECO:0000256" key="1">
    <source>
        <dbReference type="ARBA" id="ARBA00004651"/>
    </source>
</evidence>